<reference evidence="1" key="1">
    <citation type="submission" date="2024-01" db="EMBL/GenBank/DDBJ databases">
        <authorList>
            <person name="Webb A."/>
        </authorList>
    </citation>
    <scope>NUCLEOTIDE SEQUENCE</scope>
    <source>
        <strain evidence="1">Pm1</strain>
    </source>
</reference>
<name>A0AAV1ULW9_9STRA</name>
<protein>
    <recommendedName>
        <fullName evidence="3">RXLR phytopathogen effector protein WY-domain domain-containing protein</fullName>
    </recommendedName>
</protein>
<dbReference type="AlphaFoldDB" id="A0AAV1ULW9"/>
<dbReference type="Proteomes" id="UP001162060">
    <property type="component" value="Unassembled WGS sequence"/>
</dbReference>
<gene>
    <name evidence="1" type="ORF">PM001_LOCUS20620</name>
</gene>
<evidence type="ECO:0000313" key="1">
    <source>
        <dbReference type="EMBL" id="CAK7935470.1"/>
    </source>
</evidence>
<proteinExistence type="predicted"/>
<evidence type="ECO:0000313" key="2">
    <source>
        <dbReference type="Proteomes" id="UP001162060"/>
    </source>
</evidence>
<comment type="caution">
    <text evidence="1">The sequence shown here is derived from an EMBL/GenBank/DDBJ whole genome shotgun (WGS) entry which is preliminary data.</text>
</comment>
<dbReference type="EMBL" id="CAKLBY020000221">
    <property type="protein sequence ID" value="CAK7935470.1"/>
    <property type="molecule type" value="Genomic_DNA"/>
</dbReference>
<organism evidence="1 2">
    <name type="scientific">Peronospora matthiolae</name>
    <dbReference type="NCBI Taxonomy" id="2874970"/>
    <lineage>
        <taxon>Eukaryota</taxon>
        <taxon>Sar</taxon>
        <taxon>Stramenopiles</taxon>
        <taxon>Oomycota</taxon>
        <taxon>Peronosporomycetes</taxon>
        <taxon>Peronosporales</taxon>
        <taxon>Peronosporaceae</taxon>
        <taxon>Peronospora</taxon>
    </lineage>
</organism>
<accession>A0AAV1ULW9</accession>
<sequence>MLLCDIRQLAVFGSSMRHLGVLLLYELAVLVAMLTRADVVTKTSEKTIGDTASSAATHSDVAIGRFRRLDETEERALSIPSSLLPQSIPPTGMELIGSWFKSLRPMIKSNYASFADYKRGTSSVGHYLRALWPQILDSVRTRYWLYRRKTIEDVFTLLKLDAGLDKVAYSREFYTWVAFGDLLRTHHLADKWSIARVLSKTYTDLELVRVVDAAKTNKDRGMASRIERMLIHYWHREKKRTDDDIFTSLRLHIKKEMEVLETFSTSPSCTHGTGTSL</sequence>
<evidence type="ECO:0008006" key="3">
    <source>
        <dbReference type="Google" id="ProtNLM"/>
    </source>
</evidence>